<organism evidence="1 3">
    <name type="scientific">Methylobacterium brachiatum</name>
    <dbReference type="NCBI Taxonomy" id="269660"/>
    <lineage>
        <taxon>Bacteria</taxon>
        <taxon>Pseudomonadati</taxon>
        <taxon>Pseudomonadota</taxon>
        <taxon>Alphaproteobacteria</taxon>
        <taxon>Hyphomicrobiales</taxon>
        <taxon>Methylobacteriaceae</taxon>
        <taxon>Methylobacterium</taxon>
    </lineage>
</organism>
<reference evidence="1" key="1">
    <citation type="submission" date="2023-07" db="EMBL/GenBank/DDBJ databases">
        <title>Genomic Encyclopedia of Type Strains, Phase IV (KMG-IV): sequencing the most valuable type-strain genomes for metagenomic binning, comparative biology and taxonomic classification.</title>
        <authorList>
            <person name="Goeker M."/>
        </authorList>
    </citation>
    <scope>NUCLEOTIDE SEQUENCE</scope>
    <source>
        <strain evidence="1">DSM 19569</strain>
    </source>
</reference>
<comment type="caution">
    <text evidence="1">The sequence shown here is derived from an EMBL/GenBank/DDBJ whole genome shotgun (WGS) entry which is preliminary data.</text>
</comment>
<evidence type="ECO:0000313" key="4">
    <source>
        <dbReference type="Proteomes" id="UP001432995"/>
    </source>
</evidence>
<dbReference type="AlphaFoldDB" id="A0AAJ1TNA4"/>
<keyword evidence="4" id="KW-1185">Reference proteome</keyword>
<dbReference type="EMBL" id="JAUSWL010000004">
    <property type="protein sequence ID" value="MDQ0543821.1"/>
    <property type="molecule type" value="Genomic_DNA"/>
</dbReference>
<dbReference type="Proteomes" id="UP001223420">
    <property type="component" value="Unassembled WGS sequence"/>
</dbReference>
<dbReference type="EMBL" id="JBELQD010000006">
    <property type="protein sequence ID" value="MER2288246.1"/>
    <property type="molecule type" value="Genomic_DNA"/>
</dbReference>
<evidence type="ECO:0000313" key="3">
    <source>
        <dbReference type="Proteomes" id="UP001223420"/>
    </source>
</evidence>
<gene>
    <name evidence="2" type="ORF">ABS770_08265</name>
    <name evidence="1" type="ORF">QO001_002750</name>
</gene>
<dbReference type="RefSeq" id="WP_007564517.1">
    <property type="nucleotide sequence ID" value="NZ_CP033231.1"/>
</dbReference>
<evidence type="ECO:0000313" key="2">
    <source>
        <dbReference type="EMBL" id="MER2288246.1"/>
    </source>
</evidence>
<protein>
    <submittedName>
        <fullName evidence="1">Uncharacterized protein</fullName>
    </submittedName>
</protein>
<name>A0AAJ1TNA4_9HYPH</name>
<accession>A0AAJ1TNA4</accession>
<sequence length="77" mass="8219">MPYTVEITTPPVKSAGEEELPEMYQLPEPFDTVADAKEAAVAHIAGLGLEPAAIIYNVFDREGFTVASNIEQPAEAG</sequence>
<proteinExistence type="predicted"/>
<reference evidence="2" key="2">
    <citation type="submission" date="2024-06" db="EMBL/GenBank/DDBJ databases">
        <authorList>
            <person name="Campbell A.G."/>
        </authorList>
    </citation>
    <scope>NUCLEOTIDE SEQUENCE</scope>
    <source>
        <strain evidence="2">EM17</strain>
    </source>
</reference>
<evidence type="ECO:0000313" key="1">
    <source>
        <dbReference type="EMBL" id="MDQ0543821.1"/>
    </source>
</evidence>
<dbReference type="Proteomes" id="UP001432995">
    <property type="component" value="Unassembled WGS sequence"/>
</dbReference>